<sequence>MESHNFSNDTTISYISSEVNNRNATKVTILTNIEIGLIHLSLSLIFLTIQILVFSALTQLKSLTKQTPFMIILHHGNLSLVQQICHILTSIVTLFYLDSIEPILNLIGSLLQSSYMGGIAFVMLLTMNRCDILYKQKLFPKIDRKKFYKIFIFFIYIWTAISFIIFLIPNYRLTFDLNLYDWIYQYRREMSDPAFRYENISIFILLLMSLIGQFMILFKIIFNRSIHIMKCSIKLKDIDLIIHAIFCFISVAFLEFCWGEIAIDIYETPIGSLIPQIMYICISGANTTFVLFFVL</sequence>
<dbReference type="AlphaFoldDB" id="A0A0N4ZA14"/>
<evidence type="ECO:0000313" key="4">
    <source>
        <dbReference type="WBParaSite" id="PTRK_0000422200.1"/>
    </source>
</evidence>
<feature type="domain" description="7TM GPCR serpentine receptor class x (Srx)" evidence="2">
    <location>
        <begin position="53"/>
        <end position="227"/>
    </location>
</feature>
<feature type="transmembrane region" description="Helical" evidence="1">
    <location>
        <begin position="103"/>
        <end position="126"/>
    </location>
</feature>
<feature type="transmembrane region" description="Helical" evidence="1">
    <location>
        <begin position="78"/>
        <end position="97"/>
    </location>
</feature>
<keyword evidence="1" id="KW-1133">Transmembrane helix</keyword>
<feature type="transmembrane region" description="Helical" evidence="1">
    <location>
        <begin position="240"/>
        <end position="261"/>
    </location>
</feature>
<organism evidence="3 4">
    <name type="scientific">Parastrongyloides trichosuri</name>
    <name type="common">Possum-specific nematode worm</name>
    <dbReference type="NCBI Taxonomy" id="131310"/>
    <lineage>
        <taxon>Eukaryota</taxon>
        <taxon>Metazoa</taxon>
        <taxon>Ecdysozoa</taxon>
        <taxon>Nematoda</taxon>
        <taxon>Chromadorea</taxon>
        <taxon>Rhabditida</taxon>
        <taxon>Tylenchina</taxon>
        <taxon>Panagrolaimomorpha</taxon>
        <taxon>Strongyloidoidea</taxon>
        <taxon>Strongyloididae</taxon>
        <taxon>Parastrongyloides</taxon>
    </lineage>
</organism>
<evidence type="ECO:0000259" key="2">
    <source>
        <dbReference type="Pfam" id="PF10328"/>
    </source>
</evidence>
<keyword evidence="1" id="KW-0472">Membrane</keyword>
<evidence type="ECO:0000256" key="1">
    <source>
        <dbReference type="SAM" id="Phobius"/>
    </source>
</evidence>
<dbReference type="InterPro" id="IPR019430">
    <property type="entry name" value="7TM_GPCR_serpentine_rcpt_Srx"/>
</dbReference>
<dbReference type="Pfam" id="PF10328">
    <property type="entry name" value="7TM_GPCR_Srx"/>
    <property type="match status" value="1"/>
</dbReference>
<evidence type="ECO:0000313" key="3">
    <source>
        <dbReference type="Proteomes" id="UP000038045"/>
    </source>
</evidence>
<feature type="transmembrane region" description="Helical" evidence="1">
    <location>
        <begin position="147"/>
        <end position="168"/>
    </location>
</feature>
<name>A0A0N4ZA14_PARTI</name>
<accession>A0A0N4ZA14</accession>
<feature type="transmembrane region" description="Helical" evidence="1">
    <location>
        <begin position="200"/>
        <end position="220"/>
    </location>
</feature>
<feature type="transmembrane region" description="Helical" evidence="1">
    <location>
        <begin position="37"/>
        <end position="57"/>
    </location>
</feature>
<reference evidence="4" key="1">
    <citation type="submission" date="2017-02" db="UniProtKB">
        <authorList>
            <consortium name="WormBaseParasite"/>
        </authorList>
    </citation>
    <scope>IDENTIFICATION</scope>
</reference>
<dbReference type="WBParaSite" id="PTRK_0000422200.1">
    <property type="protein sequence ID" value="PTRK_0000422200.1"/>
    <property type="gene ID" value="PTRK_0000422200"/>
</dbReference>
<feature type="transmembrane region" description="Helical" evidence="1">
    <location>
        <begin position="273"/>
        <end position="294"/>
    </location>
</feature>
<keyword evidence="1" id="KW-0812">Transmembrane</keyword>
<protein>
    <submittedName>
        <fullName evidence="4">7TM_GPCR_Srx domain-containing protein</fullName>
    </submittedName>
</protein>
<dbReference type="Proteomes" id="UP000038045">
    <property type="component" value="Unplaced"/>
</dbReference>
<keyword evidence="3" id="KW-1185">Reference proteome</keyword>
<proteinExistence type="predicted"/>